<keyword evidence="3" id="KW-1185">Reference proteome</keyword>
<protein>
    <submittedName>
        <fullName evidence="2">Flavoprotein</fullName>
    </submittedName>
</protein>
<dbReference type="PANTHER" id="PTHR43539">
    <property type="entry name" value="FLAVIN-BINDING MONOOXYGENASE-LIKE PROTEIN (AFU_ORTHOLOGUE AFUA_4G09220)"/>
    <property type="match status" value="1"/>
</dbReference>
<sequence length="574" mass="58401">MSENGTDGPCCGTSQAAEQARACCDPGARTEVVAAGASCCGTADTSAVNDDTVAVPTVEAAGYAGRVDGPHPVVVIGAGPVGLAAAAHLHERGLPFTVLEAGPSAGAAVTEWGHVRLFSPWRYNVDHAARRLLAAADWAAPDPEVLPTGADLVEAYLRPLAKLPQIAPHVRYDASVVAIGRVGVDRVRTAGRASVPFVVRLATGQDVLASAVIDASGTWRTPSMLGANGLPAHGETDPQTVRLTAGALPDVLGADRGRFAGRHTVVVGAGHSAANTLLALAELAEQEPGTTITWATRGGSIDRAIGGGDADALPGRGALGSGIKLLVDSGRVRLVTGFAVHAVTAVDGHAELTASDGRTLTADRIVAATGFRPDHTLAAELRLDLDPALGCTRTLAPLIDPNEHSCGTVRPHGVDELTQPEPGYFAVGMKSYGRAPTFLMATGYEQVRSIAAALAGDWAAARDVQLDLPETGVCSATQGYKTMLDDAAARYGLAPDIPGRLISAALRHLPAAGTVAAATRAAANELGIDPDIALHLAALAGDQFDTTAQNTADAALSRAEPGLVTVSTDGGCCG</sequence>
<evidence type="ECO:0000313" key="2">
    <source>
        <dbReference type="EMBL" id="GIJ23853.1"/>
    </source>
</evidence>
<name>A0ABQ4J1H4_9ACTN</name>
<comment type="caution">
    <text evidence="2">The sequence shown here is derived from an EMBL/GenBank/DDBJ whole genome shotgun (WGS) entry which is preliminary data.</text>
</comment>
<dbReference type="InterPro" id="IPR036188">
    <property type="entry name" value="FAD/NAD-bd_sf"/>
</dbReference>
<dbReference type="PRINTS" id="PR00411">
    <property type="entry name" value="PNDRDTASEI"/>
</dbReference>
<dbReference type="PANTHER" id="PTHR43539:SF78">
    <property type="entry name" value="FLAVIN-CONTAINING MONOOXYGENASE"/>
    <property type="match status" value="1"/>
</dbReference>
<dbReference type="Gene3D" id="3.50.50.60">
    <property type="entry name" value="FAD/NAD(P)-binding domain"/>
    <property type="match status" value="1"/>
</dbReference>
<dbReference type="InterPro" id="IPR050982">
    <property type="entry name" value="Auxin_biosynth/cation_transpt"/>
</dbReference>
<dbReference type="Pfam" id="PF13738">
    <property type="entry name" value="Pyr_redox_3"/>
    <property type="match status" value="1"/>
</dbReference>
<keyword evidence="1" id="KW-0560">Oxidoreductase</keyword>
<organism evidence="2 3">
    <name type="scientific">Micromonospora lutea</name>
    <dbReference type="NCBI Taxonomy" id="419825"/>
    <lineage>
        <taxon>Bacteria</taxon>
        <taxon>Bacillati</taxon>
        <taxon>Actinomycetota</taxon>
        <taxon>Actinomycetes</taxon>
        <taxon>Micromonosporales</taxon>
        <taxon>Micromonosporaceae</taxon>
        <taxon>Micromonospora</taxon>
    </lineage>
</organism>
<evidence type="ECO:0000256" key="1">
    <source>
        <dbReference type="ARBA" id="ARBA00023002"/>
    </source>
</evidence>
<accession>A0ABQ4J1H4</accession>
<dbReference type="PRINTS" id="PR00368">
    <property type="entry name" value="FADPNR"/>
</dbReference>
<dbReference type="SUPFAM" id="SSF51905">
    <property type="entry name" value="FAD/NAD(P)-binding domain"/>
    <property type="match status" value="1"/>
</dbReference>
<dbReference type="EMBL" id="BOPB01000028">
    <property type="protein sequence ID" value="GIJ23853.1"/>
    <property type="molecule type" value="Genomic_DNA"/>
</dbReference>
<reference evidence="2 3" key="1">
    <citation type="submission" date="2021-01" db="EMBL/GenBank/DDBJ databases">
        <title>Whole genome shotgun sequence of Verrucosispora lutea NBRC 106530.</title>
        <authorList>
            <person name="Komaki H."/>
            <person name="Tamura T."/>
        </authorList>
    </citation>
    <scope>NUCLEOTIDE SEQUENCE [LARGE SCALE GENOMIC DNA]</scope>
    <source>
        <strain evidence="2 3">NBRC 106530</strain>
    </source>
</reference>
<gene>
    <name evidence="2" type="ORF">Vlu01_44770</name>
</gene>
<dbReference type="Proteomes" id="UP000643165">
    <property type="component" value="Unassembled WGS sequence"/>
</dbReference>
<evidence type="ECO:0000313" key="3">
    <source>
        <dbReference type="Proteomes" id="UP000643165"/>
    </source>
</evidence>
<proteinExistence type="predicted"/>